<dbReference type="EMBL" id="SVCM01000007">
    <property type="protein sequence ID" value="MBE6058623.1"/>
    <property type="molecule type" value="Genomic_DNA"/>
</dbReference>
<dbReference type="AlphaFoldDB" id="A0A927W7F8"/>
<accession>A0A927W7F8</accession>
<proteinExistence type="predicted"/>
<sequence length="330" mass="38436">MNPSIDKRIIHVNNVANVPLILIKGLKEIGYNSILYQPLLNRENNIKSKFKLIYFRIKDIRYLRRNVEKNDILHIHYGFYGILGILSGKKYYLHLHGSDVRKNLKSIILGSITKLCIKKAINVFYSTPDLYELINPIRPDSIFLPNPIDTELFKPIECLKSNNDGYLNIFIFARLDETKGADKIFKIVDYFSNKDIKIKFTALKWGSDYSKYEVKYRFVNYIDFIEYDKLPIELNTFDLIIGQLSYGVVGVSELQALACGIPTITYFNYNSIYSDEMPVLNIENEKEGIDIIIKIYNKKLKINSSYSVSWINNNHSYLRVAEKLIECYSK</sequence>
<protein>
    <submittedName>
        <fullName evidence="1">Glycosyltransferase</fullName>
    </submittedName>
</protein>
<name>A0A927W7F8_9CLOT</name>
<evidence type="ECO:0000313" key="1">
    <source>
        <dbReference type="EMBL" id="MBE6058623.1"/>
    </source>
</evidence>
<gene>
    <name evidence="1" type="ORF">E7215_00390</name>
</gene>
<comment type="caution">
    <text evidence="1">The sequence shown here is derived from an EMBL/GenBank/DDBJ whole genome shotgun (WGS) entry which is preliminary data.</text>
</comment>
<dbReference type="SUPFAM" id="SSF53756">
    <property type="entry name" value="UDP-Glycosyltransferase/glycogen phosphorylase"/>
    <property type="match status" value="1"/>
</dbReference>
<dbReference type="Proteomes" id="UP000768462">
    <property type="component" value="Unassembled WGS sequence"/>
</dbReference>
<reference evidence="1" key="1">
    <citation type="submission" date="2019-04" db="EMBL/GenBank/DDBJ databases">
        <title>Evolution of Biomass-Degrading Anaerobic Consortia Revealed by Metagenomics.</title>
        <authorList>
            <person name="Peng X."/>
        </authorList>
    </citation>
    <scope>NUCLEOTIDE SEQUENCE</scope>
    <source>
        <strain evidence="1">SIG254</strain>
    </source>
</reference>
<evidence type="ECO:0000313" key="2">
    <source>
        <dbReference type="Proteomes" id="UP000768462"/>
    </source>
</evidence>
<organism evidence="1 2">
    <name type="scientific">Clostridium sulfidigenes</name>
    <dbReference type="NCBI Taxonomy" id="318464"/>
    <lineage>
        <taxon>Bacteria</taxon>
        <taxon>Bacillati</taxon>
        <taxon>Bacillota</taxon>
        <taxon>Clostridia</taxon>
        <taxon>Eubacteriales</taxon>
        <taxon>Clostridiaceae</taxon>
        <taxon>Clostridium</taxon>
    </lineage>
</organism>
<dbReference type="Gene3D" id="3.40.50.2000">
    <property type="entry name" value="Glycogen Phosphorylase B"/>
    <property type="match status" value="2"/>
</dbReference>